<dbReference type="InterPro" id="IPR044974">
    <property type="entry name" value="Disease_R_plants"/>
</dbReference>
<reference evidence="8" key="1">
    <citation type="submission" date="2018-02" db="EMBL/GenBank/DDBJ databases">
        <authorList>
            <person name="Cohen D.B."/>
            <person name="Kent A.D."/>
        </authorList>
    </citation>
    <scope>NUCLEOTIDE SEQUENCE</scope>
</reference>
<dbReference type="InterPro" id="IPR058922">
    <property type="entry name" value="WHD_DRP"/>
</dbReference>
<dbReference type="GO" id="GO:0098542">
    <property type="term" value="P:defense response to other organism"/>
    <property type="evidence" value="ECO:0007669"/>
    <property type="project" value="TreeGrafter"/>
</dbReference>
<dbReference type="Pfam" id="PF23559">
    <property type="entry name" value="WHD_DRP"/>
    <property type="match status" value="1"/>
</dbReference>
<dbReference type="GO" id="GO:0043531">
    <property type="term" value="F:ADP binding"/>
    <property type="evidence" value="ECO:0007669"/>
    <property type="project" value="InterPro"/>
</dbReference>
<keyword evidence="2" id="KW-0547">Nucleotide-binding</keyword>
<dbReference type="PANTHER" id="PTHR23155">
    <property type="entry name" value="DISEASE RESISTANCE PROTEIN RP"/>
    <property type="match status" value="1"/>
</dbReference>
<proteinExistence type="predicted"/>
<dbReference type="Gene3D" id="1.10.10.10">
    <property type="entry name" value="Winged helix-like DNA-binding domain superfamily/Winged helix DNA-binding domain"/>
    <property type="match status" value="1"/>
</dbReference>
<dbReference type="SUPFAM" id="SSF52058">
    <property type="entry name" value="L domain-like"/>
    <property type="match status" value="1"/>
</dbReference>
<dbReference type="FunFam" id="1.10.10.10:FF:000322">
    <property type="entry name" value="Probable disease resistance protein At1g63360"/>
    <property type="match status" value="1"/>
</dbReference>
<feature type="domain" description="NB-ARC" evidence="4">
    <location>
        <begin position="180"/>
        <end position="277"/>
    </location>
</feature>
<evidence type="ECO:0000259" key="4">
    <source>
        <dbReference type="Pfam" id="PF00931"/>
    </source>
</evidence>
<dbReference type="Pfam" id="PF18052">
    <property type="entry name" value="Rx_N"/>
    <property type="match status" value="1"/>
</dbReference>
<dbReference type="PANTHER" id="PTHR23155:SF1193">
    <property type="entry name" value="DISEASE RESISTANCE PROTEIN RPP13-RELATED"/>
    <property type="match status" value="1"/>
</dbReference>
<dbReference type="AlphaFoldDB" id="A0A2N9H1P8"/>
<dbReference type="InterPro" id="IPR002182">
    <property type="entry name" value="NB-ARC"/>
</dbReference>
<sequence length="732" mass="83740">MADSVVRFLLANLTQLLTKELNLLGGVQDQVRILHNELEMISVFLRTTKHSKRSKLRKLIYSFDRVTTLHEVASKTESIKKVIKEIYDNRSKYGIIEIAQSGGGDAQAEGILHKRRRYVEEDEVVGFGHDTQALLKQLLEGGLQRDVTSIIGMGGLAELKEELFHGLEVKYSTLFEDLQCMKEKDDGEFKDILLQKGLFNFLQVKRYLIVLDDIWKTDVWDELKVAFPDNMKGSRILITSRIKEVAAHASPNIPPYFLPFLNKDESWELFSKKVFRGGTCPAELEALGRQIAESCDGLPLAIVVLGGLLANKEKTHRTWSKLTGHVNWYLTQDRSHCLDILALSYNHLPRRLKPCFLYFGIFPEDFEIPVRQLIQLWIAEGFIQHTGDRNVEDVAEDYLEELIDRSLIQVATTRTDGGVKTCHIHDLLRDLCISESIEEKFLEYSSIPKKIEKLILLRYLRIPGELDVIPASICSLWNLVTLDMRSSKTRVLPKEIWMLQKLRHLYLGGPTSIPKTDNKALPNLQVLTGIVINEDTKYLFAKARFPNLRKLGLHNLYLRRQLEILSSLHNLRQLQTLKIYRLCHLPSPSSIHWTLTKVTLVEADLSTTVFTMLGSLPNLRILKLRGVHLAYIRSTLHCSESSFPQLEVFVMAQLRIKNWELGKGAMPSLRRLVIDCCPLLEFPEELWCLTALRDVQVLQPSPQLANTLQRLQMKNGCKLQVYPPLESGPGRN</sequence>
<keyword evidence="1" id="KW-0677">Repeat</keyword>
<accession>A0A2N9H1P8</accession>
<dbReference type="InterPro" id="IPR032675">
    <property type="entry name" value="LRR_dom_sf"/>
</dbReference>
<dbReference type="Pfam" id="PF23598">
    <property type="entry name" value="LRR_14"/>
    <property type="match status" value="1"/>
</dbReference>
<dbReference type="InterPro" id="IPR036388">
    <property type="entry name" value="WH-like_DNA-bd_sf"/>
</dbReference>
<dbReference type="Gene3D" id="3.80.10.10">
    <property type="entry name" value="Ribonuclease Inhibitor"/>
    <property type="match status" value="2"/>
</dbReference>
<dbReference type="Gene3D" id="1.10.8.430">
    <property type="entry name" value="Helical domain of apoptotic protease-activating factors"/>
    <property type="match status" value="1"/>
</dbReference>
<evidence type="ECO:0000256" key="1">
    <source>
        <dbReference type="ARBA" id="ARBA00022737"/>
    </source>
</evidence>
<dbReference type="InterPro" id="IPR055414">
    <property type="entry name" value="LRR_R13L4/SHOC2-like"/>
</dbReference>
<organism evidence="8">
    <name type="scientific">Fagus sylvatica</name>
    <name type="common">Beechnut</name>
    <dbReference type="NCBI Taxonomy" id="28930"/>
    <lineage>
        <taxon>Eukaryota</taxon>
        <taxon>Viridiplantae</taxon>
        <taxon>Streptophyta</taxon>
        <taxon>Embryophyta</taxon>
        <taxon>Tracheophyta</taxon>
        <taxon>Spermatophyta</taxon>
        <taxon>Magnoliopsida</taxon>
        <taxon>eudicotyledons</taxon>
        <taxon>Gunneridae</taxon>
        <taxon>Pentapetalae</taxon>
        <taxon>rosids</taxon>
        <taxon>fabids</taxon>
        <taxon>Fagales</taxon>
        <taxon>Fagaceae</taxon>
        <taxon>Fagus</taxon>
    </lineage>
</organism>
<feature type="domain" description="Disease resistance R13L4/SHOC-2-like LRR" evidence="7">
    <location>
        <begin position="446"/>
        <end position="587"/>
    </location>
</feature>
<keyword evidence="3" id="KW-0611">Plant defense</keyword>
<feature type="domain" description="Disease resistance N-terminal" evidence="5">
    <location>
        <begin position="5"/>
        <end position="51"/>
    </location>
</feature>
<dbReference type="InterPro" id="IPR041118">
    <property type="entry name" value="Rx_N"/>
</dbReference>
<evidence type="ECO:0000256" key="3">
    <source>
        <dbReference type="ARBA" id="ARBA00022821"/>
    </source>
</evidence>
<evidence type="ECO:0000259" key="6">
    <source>
        <dbReference type="Pfam" id="PF23559"/>
    </source>
</evidence>
<evidence type="ECO:0008006" key="9">
    <source>
        <dbReference type="Google" id="ProtNLM"/>
    </source>
</evidence>
<feature type="domain" description="Disease resistance protein winged helix" evidence="6">
    <location>
        <begin position="361"/>
        <end position="432"/>
    </location>
</feature>
<dbReference type="SUPFAM" id="SSF52540">
    <property type="entry name" value="P-loop containing nucleoside triphosphate hydrolases"/>
    <property type="match status" value="1"/>
</dbReference>
<evidence type="ECO:0000259" key="7">
    <source>
        <dbReference type="Pfam" id="PF23598"/>
    </source>
</evidence>
<dbReference type="EMBL" id="OIVN01002702">
    <property type="protein sequence ID" value="SPD05795.1"/>
    <property type="molecule type" value="Genomic_DNA"/>
</dbReference>
<evidence type="ECO:0000313" key="8">
    <source>
        <dbReference type="EMBL" id="SPD05795.1"/>
    </source>
</evidence>
<dbReference type="Pfam" id="PF00931">
    <property type="entry name" value="NB-ARC"/>
    <property type="match status" value="1"/>
</dbReference>
<evidence type="ECO:0000259" key="5">
    <source>
        <dbReference type="Pfam" id="PF18052"/>
    </source>
</evidence>
<dbReference type="Gene3D" id="1.20.5.4130">
    <property type="match status" value="1"/>
</dbReference>
<gene>
    <name evidence="8" type="ORF">FSB_LOCUS33677</name>
</gene>
<dbReference type="Gene3D" id="3.40.50.300">
    <property type="entry name" value="P-loop containing nucleotide triphosphate hydrolases"/>
    <property type="match status" value="1"/>
</dbReference>
<dbReference type="InterPro" id="IPR042197">
    <property type="entry name" value="Apaf_helical"/>
</dbReference>
<name>A0A2N9H1P8_FAGSY</name>
<protein>
    <recommendedName>
        <fullName evidence="9">NB-ARC domain-containing protein</fullName>
    </recommendedName>
</protein>
<evidence type="ECO:0000256" key="2">
    <source>
        <dbReference type="ARBA" id="ARBA00022741"/>
    </source>
</evidence>
<dbReference type="FunFam" id="1.10.8.430:FF:000003">
    <property type="entry name" value="Probable disease resistance protein At5g66910"/>
    <property type="match status" value="1"/>
</dbReference>
<dbReference type="InterPro" id="IPR027417">
    <property type="entry name" value="P-loop_NTPase"/>
</dbReference>